<evidence type="ECO:0000313" key="1">
    <source>
        <dbReference type="EMBL" id="JAE36371.1"/>
    </source>
</evidence>
<dbReference type="AlphaFoldDB" id="A0A0A9HN98"/>
<protein>
    <submittedName>
        <fullName evidence="1">Uncharacterized protein</fullName>
    </submittedName>
</protein>
<reference evidence="1" key="1">
    <citation type="submission" date="2014-09" db="EMBL/GenBank/DDBJ databases">
        <authorList>
            <person name="Magalhaes I.L.F."/>
            <person name="Oliveira U."/>
            <person name="Santos F.R."/>
            <person name="Vidigal T.H.D.A."/>
            <person name="Brescovit A.D."/>
            <person name="Santos A.J."/>
        </authorList>
    </citation>
    <scope>NUCLEOTIDE SEQUENCE</scope>
    <source>
        <tissue evidence="1">Shoot tissue taken approximately 20 cm above the soil surface</tissue>
    </source>
</reference>
<organism evidence="1">
    <name type="scientific">Arundo donax</name>
    <name type="common">Giant reed</name>
    <name type="synonym">Donax arundinaceus</name>
    <dbReference type="NCBI Taxonomy" id="35708"/>
    <lineage>
        <taxon>Eukaryota</taxon>
        <taxon>Viridiplantae</taxon>
        <taxon>Streptophyta</taxon>
        <taxon>Embryophyta</taxon>
        <taxon>Tracheophyta</taxon>
        <taxon>Spermatophyta</taxon>
        <taxon>Magnoliopsida</taxon>
        <taxon>Liliopsida</taxon>
        <taxon>Poales</taxon>
        <taxon>Poaceae</taxon>
        <taxon>PACMAD clade</taxon>
        <taxon>Arundinoideae</taxon>
        <taxon>Arundineae</taxon>
        <taxon>Arundo</taxon>
    </lineage>
</organism>
<dbReference type="EMBL" id="GBRH01161525">
    <property type="protein sequence ID" value="JAE36371.1"/>
    <property type="molecule type" value="Transcribed_RNA"/>
</dbReference>
<accession>A0A0A9HN98</accession>
<reference evidence="1" key="2">
    <citation type="journal article" date="2015" name="Data Brief">
        <title>Shoot transcriptome of the giant reed, Arundo donax.</title>
        <authorList>
            <person name="Barrero R.A."/>
            <person name="Guerrero F.D."/>
            <person name="Moolhuijzen P."/>
            <person name="Goolsby J.A."/>
            <person name="Tidwell J."/>
            <person name="Bellgard S.E."/>
            <person name="Bellgard M.I."/>
        </authorList>
    </citation>
    <scope>NUCLEOTIDE SEQUENCE</scope>
    <source>
        <tissue evidence="1">Shoot tissue taken approximately 20 cm above the soil surface</tissue>
    </source>
</reference>
<proteinExistence type="predicted"/>
<name>A0A0A9HN98_ARUDO</name>
<sequence>MVTVKSSTCKTIKSDTYMQTYFRGE</sequence>